<evidence type="ECO:0000259" key="1">
    <source>
        <dbReference type="PROSITE" id="PS51352"/>
    </source>
</evidence>
<organism evidence="2 3">
    <name type="scientific">Streptococcus pseudoporcinus</name>
    <dbReference type="NCBI Taxonomy" id="361101"/>
    <lineage>
        <taxon>Bacteria</taxon>
        <taxon>Bacillati</taxon>
        <taxon>Bacillota</taxon>
        <taxon>Bacilli</taxon>
        <taxon>Lactobacillales</taxon>
        <taxon>Streptococcaceae</taxon>
        <taxon>Streptococcus</taxon>
    </lineage>
</organism>
<dbReference type="RefSeq" id="WP_077323569.1">
    <property type="nucleotide sequence ID" value="NZ_CABEHT010000001.1"/>
</dbReference>
<dbReference type="PANTHER" id="PTHR10438:SF468">
    <property type="entry name" value="THIOREDOXIN-1-RELATED"/>
    <property type="match status" value="1"/>
</dbReference>
<gene>
    <name evidence="2" type="primary">trxA_1</name>
    <name evidence="2" type="ORF">NCTC5386_00159</name>
</gene>
<name>A0A4U9XHB2_9STRE</name>
<sequence>MISPKTSEELTELLNRQDRLVLFFTADWCPDCQFIYPVMPDIEVENEQLTFVAINRDDFMEVAQEWNVFGIPSFIVIEQGQEVGRFVSKLRKTKAEINQFLAEYNKAEKDQ</sequence>
<dbReference type="Pfam" id="PF00085">
    <property type="entry name" value="Thioredoxin"/>
    <property type="match status" value="1"/>
</dbReference>
<dbReference type="EMBL" id="CABEHT010000001">
    <property type="protein sequence ID" value="VTS12349.1"/>
    <property type="molecule type" value="Genomic_DNA"/>
</dbReference>
<dbReference type="InterPro" id="IPR013766">
    <property type="entry name" value="Thioredoxin_domain"/>
</dbReference>
<accession>A0A4U9XHB2</accession>
<dbReference type="InterPro" id="IPR050620">
    <property type="entry name" value="Thioredoxin_H-type-like"/>
</dbReference>
<dbReference type="AlphaFoldDB" id="A0A4U9XHB2"/>
<dbReference type="Gene3D" id="3.40.30.10">
    <property type="entry name" value="Glutaredoxin"/>
    <property type="match status" value="1"/>
</dbReference>
<reference evidence="2 3" key="1">
    <citation type="submission" date="2019-05" db="EMBL/GenBank/DDBJ databases">
        <authorList>
            <consortium name="Pathogen Informatics"/>
        </authorList>
    </citation>
    <scope>NUCLEOTIDE SEQUENCE [LARGE SCALE GENOMIC DNA]</scope>
    <source>
        <strain evidence="2 3">NCTC5386</strain>
    </source>
</reference>
<dbReference type="InterPro" id="IPR036249">
    <property type="entry name" value="Thioredoxin-like_sf"/>
</dbReference>
<feature type="domain" description="Thioredoxin" evidence="1">
    <location>
        <begin position="1"/>
        <end position="106"/>
    </location>
</feature>
<dbReference type="SUPFAM" id="SSF52833">
    <property type="entry name" value="Thioredoxin-like"/>
    <property type="match status" value="1"/>
</dbReference>
<dbReference type="PANTHER" id="PTHR10438">
    <property type="entry name" value="THIOREDOXIN"/>
    <property type="match status" value="1"/>
</dbReference>
<dbReference type="CDD" id="cd02947">
    <property type="entry name" value="TRX_family"/>
    <property type="match status" value="1"/>
</dbReference>
<protein>
    <submittedName>
        <fullName evidence="2">Thioredoxin</fullName>
    </submittedName>
</protein>
<dbReference type="PROSITE" id="PS51352">
    <property type="entry name" value="THIOREDOXIN_2"/>
    <property type="match status" value="1"/>
</dbReference>
<evidence type="ECO:0000313" key="3">
    <source>
        <dbReference type="Proteomes" id="UP000394068"/>
    </source>
</evidence>
<evidence type="ECO:0000313" key="2">
    <source>
        <dbReference type="EMBL" id="VTS12349.1"/>
    </source>
</evidence>
<proteinExistence type="predicted"/>
<dbReference type="Proteomes" id="UP000394068">
    <property type="component" value="Unassembled WGS sequence"/>
</dbReference>